<keyword evidence="5 8" id="KW-0812">Transmembrane</keyword>
<evidence type="ECO:0000256" key="3">
    <source>
        <dbReference type="ARBA" id="ARBA00022448"/>
    </source>
</evidence>
<dbReference type="PANTHER" id="PTHR30269">
    <property type="entry name" value="TRANSMEMBRANE PROTEIN YFCA"/>
    <property type="match status" value="1"/>
</dbReference>
<evidence type="ECO:0000256" key="4">
    <source>
        <dbReference type="ARBA" id="ARBA00022475"/>
    </source>
</evidence>
<evidence type="ECO:0000256" key="1">
    <source>
        <dbReference type="ARBA" id="ARBA00004651"/>
    </source>
</evidence>
<feature type="transmembrane region" description="Helical" evidence="8">
    <location>
        <begin position="6"/>
        <end position="33"/>
    </location>
</feature>
<keyword evidence="10" id="KW-1185">Reference proteome</keyword>
<evidence type="ECO:0000256" key="5">
    <source>
        <dbReference type="ARBA" id="ARBA00022692"/>
    </source>
</evidence>
<feature type="transmembrane region" description="Helical" evidence="8">
    <location>
        <begin position="187"/>
        <end position="213"/>
    </location>
</feature>
<dbReference type="GO" id="GO:0005886">
    <property type="term" value="C:plasma membrane"/>
    <property type="evidence" value="ECO:0007669"/>
    <property type="project" value="UniProtKB-SubCell"/>
</dbReference>
<evidence type="ECO:0000256" key="6">
    <source>
        <dbReference type="ARBA" id="ARBA00022989"/>
    </source>
</evidence>
<keyword evidence="4 8" id="KW-1003">Cell membrane</keyword>
<name>A0A3N0I0C1_9FIRM</name>
<dbReference type="OrthoDB" id="554695at2"/>
<evidence type="ECO:0000256" key="2">
    <source>
        <dbReference type="ARBA" id="ARBA00009142"/>
    </source>
</evidence>
<dbReference type="Pfam" id="PF01925">
    <property type="entry name" value="TauE"/>
    <property type="match status" value="1"/>
</dbReference>
<evidence type="ECO:0000256" key="7">
    <source>
        <dbReference type="ARBA" id="ARBA00023136"/>
    </source>
</evidence>
<reference evidence="9 10" key="1">
    <citation type="submission" date="2018-11" db="EMBL/GenBank/DDBJ databases">
        <title>Clostridium sp. nov., a member of the family Erysipelotrichaceae isolated from pig faeces.</title>
        <authorList>
            <person name="Chang Y.-H."/>
        </authorList>
    </citation>
    <scope>NUCLEOTIDE SEQUENCE [LARGE SCALE GENOMIC DNA]</scope>
    <source>
        <strain evidence="9 10">YH-panp20</strain>
    </source>
</reference>
<feature type="transmembrane region" description="Helical" evidence="8">
    <location>
        <begin position="157"/>
        <end position="175"/>
    </location>
</feature>
<sequence>MNVTPIMFLIVCPCLFLAGLIDSMAGGGGLISLPAFMIAGLSPHLAIATNKLSSTCGTTLTTARFMKNKLINVKLAILSVIAAIMGSSLGAHLSMGMSEHILQTIMMIILPVAAFVVLNRRLFHDNGNEEIKLDIRTIIVATLSAFVIGMYDGMYGPGTGTFLIIAFTVFAHLGIKSANAQAKVINLTTNITALVIFLMYGLPVIPLGLAGAACSMIGNYIGSGLVMSRGSKIVKPAIIGVLIVLFIRILFERLGII</sequence>
<keyword evidence="7 8" id="KW-0472">Membrane</keyword>
<comment type="similarity">
    <text evidence="2 8">Belongs to the 4-toluene sulfonate uptake permease (TSUP) (TC 2.A.102) family.</text>
</comment>
<feature type="transmembrane region" description="Helical" evidence="8">
    <location>
        <begin position="75"/>
        <end position="95"/>
    </location>
</feature>
<feature type="transmembrane region" description="Helical" evidence="8">
    <location>
        <begin position="101"/>
        <end position="119"/>
    </location>
</feature>
<evidence type="ECO:0000256" key="8">
    <source>
        <dbReference type="RuleBase" id="RU363041"/>
    </source>
</evidence>
<dbReference type="EMBL" id="RJQC01000002">
    <property type="protein sequence ID" value="RNM30338.1"/>
    <property type="molecule type" value="Genomic_DNA"/>
</dbReference>
<evidence type="ECO:0000313" key="9">
    <source>
        <dbReference type="EMBL" id="RNM30338.1"/>
    </source>
</evidence>
<keyword evidence="6 8" id="KW-1133">Transmembrane helix</keyword>
<keyword evidence="3" id="KW-0813">Transport</keyword>
<dbReference type="InterPro" id="IPR002781">
    <property type="entry name" value="TM_pro_TauE-like"/>
</dbReference>
<dbReference type="RefSeq" id="WP_128520255.1">
    <property type="nucleotide sequence ID" value="NZ_RJQC01000002.1"/>
</dbReference>
<protein>
    <recommendedName>
        <fullName evidence="8">Probable membrane transporter protein</fullName>
    </recommendedName>
</protein>
<organism evidence="9 10">
    <name type="scientific">Absicoccus porci</name>
    <dbReference type="NCBI Taxonomy" id="2486576"/>
    <lineage>
        <taxon>Bacteria</taxon>
        <taxon>Bacillati</taxon>
        <taxon>Bacillota</taxon>
        <taxon>Erysipelotrichia</taxon>
        <taxon>Erysipelotrichales</taxon>
        <taxon>Erysipelotrichaceae</taxon>
        <taxon>Absicoccus</taxon>
    </lineage>
</organism>
<comment type="caution">
    <text evidence="9">The sequence shown here is derived from an EMBL/GenBank/DDBJ whole genome shotgun (WGS) entry which is preliminary data.</text>
</comment>
<dbReference type="InterPro" id="IPR052017">
    <property type="entry name" value="TSUP"/>
</dbReference>
<dbReference type="AlphaFoldDB" id="A0A3N0I0C1"/>
<dbReference type="PANTHER" id="PTHR30269:SF0">
    <property type="entry name" value="MEMBRANE TRANSPORTER PROTEIN YFCA-RELATED"/>
    <property type="match status" value="1"/>
</dbReference>
<gene>
    <name evidence="9" type="ORF">EDX97_05965</name>
</gene>
<dbReference type="Proteomes" id="UP000276568">
    <property type="component" value="Unassembled WGS sequence"/>
</dbReference>
<proteinExistence type="inferred from homology"/>
<evidence type="ECO:0000313" key="10">
    <source>
        <dbReference type="Proteomes" id="UP000276568"/>
    </source>
</evidence>
<comment type="subcellular location">
    <subcellularLocation>
        <location evidence="1 8">Cell membrane</location>
        <topology evidence="1 8">Multi-pass membrane protein</topology>
    </subcellularLocation>
</comment>
<feature type="transmembrane region" description="Helical" evidence="8">
    <location>
        <begin position="131"/>
        <end position="151"/>
    </location>
</feature>
<accession>A0A3N0I0C1</accession>
<feature type="transmembrane region" description="Helical" evidence="8">
    <location>
        <begin position="233"/>
        <end position="251"/>
    </location>
</feature>